<dbReference type="AlphaFoldDB" id="A0AAV7SBZ7"/>
<accession>A0AAV7SBZ7</accession>
<name>A0AAV7SBZ7_PLEWA</name>
<sequence length="207" mass="23267">MLLRNRTQAVMLLGSVAKLTIVHPNLQEFLDARATNDYIEVETPDRRVTPPDNVYKLNIQIEEDTMCTIKVIFWERLTLSYDILLAQKDWPPEFVRILPQEEDVILLSFSMPIPEQGRATAVHGTSPANISGKEDGAMAEDYRQGELSGKPPTYKGRHIQEVERPEGEGALHVIQTPNRPHEDREWAPTTSPRAYIMGGDGLGDPAP</sequence>
<evidence type="ECO:0000313" key="2">
    <source>
        <dbReference type="EMBL" id="KAJ1161351.1"/>
    </source>
</evidence>
<dbReference type="Proteomes" id="UP001066276">
    <property type="component" value="Chromosome 4_2"/>
</dbReference>
<feature type="compositionally biased region" description="Gly residues" evidence="1">
    <location>
        <begin position="198"/>
        <end position="207"/>
    </location>
</feature>
<evidence type="ECO:0000313" key="3">
    <source>
        <dbReference type="Proteomes" id="UP001066276"/>
    </source>
</evidence>
<gene>
    <name evidence="2" type="ORF">NDU88_001838</name>
</gene>
<dbReference type="EMBL" id="JANPWB010000008">
    <property type="protein sequence ID" value="KAJ1161351.1"/>
    <property type="molecule type" value="Genomic_DNA"/>
</dbReference>
<keyword evidence="3" id="KW-1185">Reference proteome</keyword>
<organism evidence="2 3">
    <name type="scientific">Pleurodeles waltl</name>
    <name type="common">Iberian ribbed newt</name>
    <dbReference type="NCBI Taxonomy" id="8319"/>
    <lineage>
        <taxon>Eukaryota</taxon>
        <taxon>Metazoa</taxon>
        <taxon>Chordata</taxon>
        <taxon>Craniata</taxon>
        <taxon>Vertebrata</taxon>
        <taxon>Euteleostomi</taxon>
        <taxon>Amphibia</taxon>
        <taxon>Batrachia</taxon>
        <taxon>Caudata</taxon>
        <taxon>Salamandroidea</taxon>
        <taxon>Salamandridae</taxon>
        <taxon>Pleurodelinae</taxon>
        <taxon>Pleurodeles</taxon>
    </lineage>
</organism>
<comment type="caution">
    <text evidence="2">The sequence shown here is derived from an EMBL/GenBank/DDBJ whole genome shotgun (WGS) entry which is preliminary data.</text>
</comment>
<evidence type="ECO:0000256" key="1">
    <source>
        <dbReference type="SAM" id="MobiDB-lite"/>
    </source>
</evidence>
<proteinExistence type="predicted"/>
<protein>
    <submittedName>
        <fullName evidence="2">Uncharacterized protein</fullName>
    </submittedName>
</protein>
<feature type="region of interest" description="Disordered" evidence="1">
    <location>
        <begin position="176"/>
        <end position="207"/>
    </location>
</feature>
<reference evidence="2" key="1">
    <citation type="journal article" date="2022" name="bioRxiv">
        <title>Sequencing and chromosome-scale assembly of the giantPleurodeles waltlgenome.</title>
        <authorList>
            <person name="Brown T."/>
            <person name="Elewa A."/>
            <person name="Iarovenko S."/>
            <person name="Subramanian E."/>
            <person name="Araus A.J."/>
            <person name="Petzold A."/>
            <person name="Susuki M."/>
            <person name="Suzuki K.-i.T."/>
            <person name="Hayashi T."/>
            <person name="Toyoda A."/>
            <person name="Oliveira C."/>
            <person name="Osipova E."/>
            <person name="Leigh N.D."/>
            <person name="Simon A."/>
            <person name="Yun M.H."/>
        </authorList>
    </citation>
    <scope>NUCLEOTIDE SEQUENCE</scope>
    <source>
        <strain evidence="2">20211129_DDA</strain>
        <tissue evidence="2">Liver</tissue>
    </source>
</reference>